<evidence type="ECO:0000256" key="1">
    <source>
        <dbReference type="SAM" id="Phobius"/>
    </source>
</evidence>
<dbReference type="Gene3D" id="2.60.120.1440">
    <property type="match status" value="1"/>
</dbReference>
<dbReference type="InterPro" id="IPR006860">
    <property type="entry name" value="FecR"/>
</dbReference>
<dbReference type="InterPro" id="IPR012373">
    <property type="entry name" value="Ferrdict_sens_TM"/>
</dbReference>
<name>M1WNV5_PSEP2</name>
<dbReference type="Gene3D" id="3.55.50.30">
    <property type="match status" value="1"/>
</dbReference>
<dbReference type="RefSeq" id="WP_015413863.1">
    <property type="nucleotide sequence ID" value="NC_020409.1"/>
</dbReference>
<keyword evidence="1" id="KW-1133">Transmembrane helix</keyword>
<reference evidence="5" key="2">
    <citation type="journal article" date="2013" name="Stand. Genomic Sci.">
        <title>Complete genome sequence of Desulfocapsa sulfexigens, a marine deltaproteobacterium specialized in disproportionating inorganic sulfur compounds.</title>
        <authorList>
            <person name="Finster K.W."/>
            <person name="Kjeldsen K.U."/>
            <person name="Kube M."/>
            <person name="Reinhardt R."/>
            <person name="Mussmann M."/>
            <person name="Amann R."/>
            <person name="Schreiber L."/>
        </authorList>
    </citation>
    <scope>NUCLEOTIDE SEQUENCE [LARGE SCALE GENOMIC DNA]</scope>
    <source>
        <strain evidence="5">DSM 10523 / SB164P1</strain>
    </source>
</reference>
<feature type="domain" description="FecR N-terminal" evidence="3">
    <location>
        <begin position="12"/>
        <end position="51"/>
    </location>
</feature>
<dbReference type="HOGENOM" id="CLU_050192_0_2_7"/>
<proteinExistence type="predicted"/>
<dbReference type="GO" id="GO:0016989">
    <property type="term" value="F:sigma factor antagonist activity"/>
    <property type="evidence" value="ECO:0007669"/>
    <property type="project" value="TreeGrafter"/>
</dbReference>
<dbReference type="Proteomes" id="UP000011724">
    <property type="component" value="Chromosome"/>
</dbReference>
<keyword evidence="5" id="KW-1185">Reference proteome</keyword>
<dbReference type="KEGG" id="dpi:BN4_10572"/>
<reference evidence="4 5" key="1">
    <citation type="journal article" date="2013" name="PLoS ONE">
        <title>The first genomic and proteomic characterization of a deep-sea sulfate reducer: insights into the piezophilic lifestyle of Desulfovibrio piezophilus.</title>
        <authorList>
            <person name="Pradel N."/>
            <person name="Ji B."/>
            <person name="Gimenez G."/>
            <person name="Talla E."/>
            <person name="Lenoble P."/>
            <person name="Garel M."/>
            <person name="Tamburini C."/>
            <person name="Fourquet P."/>
            <person name="Lebrun R."/>
            <person name="Bertin P."/>
            <person name="Denis Y."/>
            <person name="Pophillat M."/>
            <person name="Barbe V."/>
            <person name="Ollivier B."/>
            <person name="Dolla A."/>
        </authorList>
    </citation>
    <scope>NUCLEOTIDE SEQUENCE [LARGE SCALE GENOMIC DNA]</scope>
    <source>
        <strain evidence="5">DSM 10523 / SB164P1</strain>
    </source>
</reference>
<dbReference type="Pfam" id="PF16220">
    <property type="entry name" value="DUF4880"/>
    <property type="match status" value="1"/>
</dbReference>
<dbReference type="PANTHER" id="PTHR30273">
    <property type="entry name" value="PERIPLASMIC SIGNAL SENSOR AND SIGMA FACTOR ACTIVATOR FECR-RELATED"/>
    <property type="match status" value="1"/>
</dbReference>
<dbReference type="EMBL" id="FO203427">
    <property type="protein sequence ID" value="CCH47809.1"/>
    <property type="molecule type" value="Genomic_DNA"/>
</dbReference>
<dbReference type="AlphaFoldDB" id="M1WNV5"/>
<evidence type="ECO:0000259" key="2">
    <source>
        <dbReference type="Pfam" id="PF04773"/>
    </source>
</evidence>
<dbReference type="BioCyc" id="DPIE1322246:BN4_RS16995-MONOMER"/>
<feature type="domain" description="FecR protein" evidence="2">
    <location>
        <begin position="128"/>
        <end position="217"/>
    </location>
</feature>
<dbReference type="InterPro" id="IPR032623">
    <property type="entry name" value="FecR_N"/>
</dbReference>
<dbReference type="PIRSF" id="PIRSF018266">
    <property type="entry name" value="FecR"/>
    <property type="match status" value="1"/>
</dbReference>
<dbReference type="eggNOG" id="COG3712">
    <property type="taxonomic scope" value="Bacteria"/>
</dbReference>
<protein>
    <submittedName>
        <fullName evidence="4">Putative Anti-FecI sigma factor, FecR</fullName>
    </submittedName>
</protein>
<dbReference type="Pfam" id="PF04773">
    <property type="entry name" value="FecR"/>
    <property type="match status" value="1"/>
</dbReference>
<keyword evidence="1" id="KW-0472">Membrane</keyword>
<dbReference type="PANTHER" id="PTHR30273:SF2">
    <property type="entry name" value="PROTEIN FECR"/>
    <property type="match status" value="1"/>
</dbReference>
<dbReference type="STRING" id="1322246.BN4_10572"/>
<evidence type="ECO:0000259" key="3">
    <source>
        <dbReference type="Pfam" id="PF16220"/>
    </source>
</evidence>
<keyword evidence="1" id="KW-0812">Transmembrane</keyword>
<dbReference type="PATRIC" id="fig|879567.3.peg.591"/>
<feature type="transmembrane region" description="Helical" evidence="1">
    <location>
        <begin position="95"/>
        <end position="117"/>
    </location>
</feature>
<evidence type="ECO:0000313" key="4">
    <source>
        <dbReference type="EMBL" id="CCH47809.1"/>
    </source>
</evidence>
<gene>
    <name evidence="4" type="ordered locus">BN4_10572</name>
</gene>
<evidence type="ECO:0000313" key="5">
    <source>
        <dbReference type="Proteomes" id="UP000011724"/>
    </source>
</evidence>
<dbReference type="OrthoDB" id="5344817at2"/>
<organism evidence="4 5">
    <name type="scientific">Pseudodesulfovibrio piezophilus (strain DSM 21447 / JCM 15486 / C1TLV30)</name>
    <name type="common">Desulfovibrio piezophilus</name>
    <dbReference type="NCBI Taxonomy" id="1322246"/>
    <lineage>
        <taxon>Bacteria</taxon>
        <taxon>Pseudomonadati</taxon>
        <taxon>Thermodesulfobacteriota</taxon>
        <taxon>Desulfovibrionia</taxon>
        <taxon>Desulfovibrionales</taxon>
        <taxon>Desulfovibrionaceae</taxon>
    </lineage>
</organism>
<sequence>MHEIDANIINVACQWRATLADDHVSTVDKNAFVKWLEENPLHKEAYEQVEKFWQDLEFLKQESLDDSFFIPTWRERTRSVVWRIHECINKKSKPAFYGLGGVCALVLLVFLCFPQIILFPSYSGEIFATGIGEKKTLHLADGSRITLGADTSVKVTFTRTSRHIQMSTGEAFYEVAKDPKRPFIVVSGEHQITVHGTIFDVRHNTQRIQVAVREGVVSVTALQKISPLDRTKPPQPPTSHSPLVQSKILKAGEQLTILAEKGLQPVTHIQPQSIGLWRNNILAYIDTPLSEIVADMNRYQSRKISIHDALVANIKITATFNSNDVDKTLQTLTEILPIRLESSTESLRIYSAFN</sequence>
<accession>M1WNV5</accession>